<keyword evidence="1" id="KW-0812">Transmembrane</keyword>
<dbReference type="InParanoid" id="W4KD06"/>
<sequence length="340" mass="37243">MSVGEDPAVFQHVGAVFLDNVSSLVLATLLYGIGALTRAIQGVLLVLATLSTYLVLRKDWTKANFIILTLTLTMFAASTSCWAVELVTVLRQIRGILVMQPDQPLENKFAWVNAWVNGMRVSTLYLPMINYILGDAIVVWRAWSLWHDNRKVMALPIGLLACAFGYMAKSLTSDTIEIQAAINYAQYATWSLELGTNIAATALIAIKAWQHRRLIRNINTRRRTVGERVLALLAESGVLYCLMWATSPQIAGIYPTMIIVLVSLQKTVWDLSDIPVGDAGSMSFARPRSAAAIPGISVEAFTRPHMSGGATFQMGAVQDTGIHDYTNQGKPAELNITSQA</sequence>
<protein>
    <submittedName>
        <fullName evidence="2">Uncharacterized protein</fullName>
    </submittedName>
</protein>
<feature type="transmembrane region" description="Helical" evidence="1">
    <location>
        <begin position="12"/>
        <end position="33"/>
    </location>
</feature>
<dbReference type="eggNOG" id="ENOG502SS3Y">
    <property type="taxonomic scope" value="Eukaryota"/>
</dbReference>
<dbReference type="HOGENOM" id="CLU_044614_9_3_1"/>
<keyword evidence="3" id="KW-1185">Reference proteome</keyword>
<dbReference type="OrthoDB" id="2744793at2759"/>
<feature type="transmembrane region" description="Helical" evidence="1">
    <location>
        <begin position="152"/>
        <end position="168"/>
    </location>
</feature>
<feature type="transmembrane region" description="Helical" evidence="1">
    <location>
        <begin position="229"/>
        <end position="247"/>
    </location>
</feature>
<dbReference type="EMBL" id="KI925456">
    <property type="protein sequence ID" value="ETW83737.1"/>
    <property type="molecule type" value="Genomic_DNA"/>
</dbReference>
<evidence type="ECO:0000313" key="2">
    <source>
        <dbReference type="EMBL" id="ETW83737.1"/>
    </source>
</evidence>
<dbReference type="GeneID" id="20666516"/>
<dbReference type="KEGG" id="hir:HETIRDRAFT_116328"/>
<keyword evidence="1" id="KW-1133">Transmembrane helix</keyword>
<organism evidence="2 3">
    <name type="scientific">Heterobasidion irregulare (strain TC 32-1)</name>
    <dbReference type="NCBI Taxonomy" id="747525"/>
    <lineage>
        <taxon>Eukaryota</taxon>
        <taxon>Fungi</taxon>
        <taxon>Dikarya</taxon>
        <taxon>Basidiomycota</taxon>
        <taxon>Agaricomycotina</taxon>
        <taxon>Agaricomycetes</taxon>
        <taxon>Russulales</taxon>
        <taxon>Bondarzewiaceae</taxon>
        <taxon>Heterobasidion</taxon>
        <taxon>Heterobasidion annosum species complex</taxon>
    </lineage>
</organism>
<evidence type="ECO:0000256" key="1">
    <source>
        <dbReference type="SAM" id="Phobius"/>
    </source>
</evidence>
<name>W4KD06_HETIT</name>
<dbReference type="AlphaFoldDB" id="W4KD06"/>
<feature type="transmembrane region" description="Helical" evidence="1">
    <location>
        <begin position="124"/>
        <end position="143"/>
    </location>
</feature>
<accession>W4KD06</accession>
<feature type="transmembrane region" description="Helical" evidence="1">
    <location>
        <begin position="39"/>
        <end position="56"/>
    </location>
</feature>
<evidence type="ECO:0000313" key="3">
    <source>
        <dbReference type="Proteomes" id="UP000030671"/>
    </source>
</evidence>
<dbReference type="RefSeq" id="XP_009543492.1">
    <property type="nucleotide sequence ID" value="XM_009545197.1"/>
</dbReference>
<feature type="transmembrane region" description="Helical" evidence="1">
    <location>
        <begin position="188"/>
        <end position="209"/>
    </location>
</feature>
<proteinExistence type="predicted"/>
<keyword evidence="1" id="KW-0472">Membrane</keyword>
<feature type="transmembrane region" description="Helical" evidence="1">
    <location>
        <begin position="63"/>
        <end position="90"/>
    </location>
</feature>
<reference evidence="2 3" key="1">
    <citation type="journal article" date="2012" name="New Phytol.">
        <title>Insight into trade-off between wood decay and parasitism from the genome of a fungal forest pathogen.</title>
        <authorList>
            <person name="Olson A."/>
            <person name="Aerts A."/>
            <person name="Asiegbu F."/>
            <person name="Belbahri L."/>
            <person name="Bouzid O."/>
            <person name="Broberg A."/>
            <person name="Canback B."/>
            <person name="Coutinho P.M."/>
            <person name="Cullen D."/>
            <person name="Dalman K."/>
            <person name="Deflorio G."/>
            <person name="van Diepen L.T."/>
            <person name="Dunand C."/>
            <person name="Duplessis S."/>
            <person name="Durling M."/>
            <person name="Gonthier P."/>
            <person name="Grimwood J."/>
            <person name="Fossdal C.G."/>
            <person name="Hansson D."/>
            <person name="Henrissat B."/>
            <person name="Hietala A."/>
            <person name="Himmelstrand K."/>
            <person name="Hoffmeister D."/>
            <person name="Hogberg N."/>
            <person name="James T.Y."/>
            <person name="Karlsson M."/>
            <person name="Kohler A."/>
            <person name="Kues U."/>
            <person name="Lee Y.H."/>
            <person name="Lin Y.C."/>
            <person name="Lind M."/>
            <person name="Lindquist E."/>
            <person name="Lombard V."/>
            <person name="Lucas S."/>
            <person name="Lunden K."/>
            <person name="Morin E."/>
            <person name="Murat C."/>
            <person name="Park J."/>
            <person name="Raffaello T."/>
            <person name="Rouze P."/>
            <person name="Salamov A."/>
            <person name="Schmutz J."/>
            <person name="Solheim H."/>
            <person name="Stahlberg J."/>
            <person name="Velez H."/>
            <person name="de Vries R.P."/>
            <person name="Wiebenga A."/>
            <person name="Woodward S."/>
            <person name="Yakovlev I."/>
            <person name="Garbelotto M."/>
            <person name="Martin F."/>
            <person name="Grigoriev I.V."/>
            <person name="Stenlid J."/>
        </authorList>
    </citation>
    <scope>NUCLEOTIDE SEQUENCE [LARGE SCALE GENOMIC DNA]</scope>
    <source>
        <strain evidence="2 3">TC 32-1</strain>
    </source>
</reference>
<dbReference type="Proteomes" id="UP000030671">
    <property type="component" value="Unassembled WGS sequence"/>
</dbReference>
<gene>
    <name evidence="2" type="ORF">HETIRDRAFT_116328</name>
</gene>